<comment type="similarity">
    <text evidence="15">Belongs to the ribF family.</text>
</comment>
<evidence type="ECO:0000256" key="10">
    <source>
        <dbReference type="ARBA" id="ARBA00022827"/>
    </source>
</evidence>
<keyword evidence="9 15" id="KW-0418">Kinase</keyword>
<comment type="catalytic activity">
    <reaction evidence="14 15">
        <text>FMN + ATP + H(+) = FAD + diphosphate</text>
        <dbReference type="Rhea" id="RHEA:17237"/>
        <dbReference type="ChEBI" id="CHEBI:15378"/>
        <dbReference type="ChEBI" id="CHEBI:30616"/>
        <dbReference type="ChEBI" id="CHEBI:33019"/>
        <dbReference type="ChEBI" id="CHEBI:57692"/>
        <dbReference type="ChEBI" id="CHEBI:58210"/>
        <dbReference type="EC" id="2.7.7.2"/>
    </reaction>
</comment>
<dbReference type="NCBIfam" id="TIGR00083">
    <property type="entry name" value="ribF"/>
    <property type="match status" value="1"/>
</dbReference>
<evidence type="ECO:0000256" key="8">
    <source>
        <dbReference type="ARBA" id="ARBA00022741"/>
    </source>
</evidence>
<dbReference type="InterPro" id="IPR023468">
    <property type="entry name" value="Riboflavin_kinase"/>
</dbReference>
<dbReference type="GO" id="GO:0009398">
    <property type="term" value="P:FMN biosynthetic process"/>
    <property type="evidence" value="ECO:0007669"/>
    <property type="project" value="UniProtKB-UniRule"/>
</dbReference>
<comment type="catalytic activity">
    <reaction evidence="13 15">
        <text>riboflavin + ATP = FMN + ADP + H(+)</text>
        <dbReference type="Rhea" id="RHEA:14357"/>
        <dbReference type="ChEBI" id="CHEBI:15378"/>
        <dbReference type="ChEBI" id="CHEBI:30616"/>
        <dbReference type="ChEBI" id="CHEBI:57986"/>
        <dbReference type="ChEBI" id="CHEBI:58210"/>
        <dbReference type="ChEBI" id="CHEBI:456216"/>
        <dbReference type="EC" id="2.7.1.26"/>
    </reaction>
</comment>
<dbReference type="EC" id="2.7.1.26" evidence="15"/>
<dbReference type="GO" id="GO:0005524">
    <property type="term" value="F:ATP binding"/>
    <property type="evidence" value="ECO:0007669"/>
    <property type="project" value="UniProtKB-UniRule"/>
</dbReference>
<comment type="pathway">
    <text evidence="3 15">Cofactor biosynthesis; FMN biosynthesis; FMN from riboflavin (ATP route): step 1/1.</text>
</comment>
<keyword evidence="8 15" id="KW-0547">Nucleotide-binding</keyword>
<dbReference type="Gene3D" id="2.40.30.30">
    <property type="entry name" value="Riboflavin kinase-like"/>
    <property type="match status" value="1"/>
</dbReference>
<dbReference type="NCBIfam" id="NF004159">
    <property type="entry name" value="PRK05627.1-2"/>
    <property type="match status" value="1"/>
</dbReference>
<evidence type="ECO:0000256" key="13">
    <source>
        <dbReference type="ARBA" id="ARBA00047880"/>
    </source>
</evidence>
<dbReference type="InterPro" id="IPR002606">
    <property type="entry name" value="Riboflavin_kinase_bac"/>
</dbReference>
<evidence type="ECO:0000259" key="16">
    <source>
        <dbReference type="SMART" id="SM00904"/>
    </source>
</evidence>
<evidence type="ECO:0000256" key="4">
    <source>
        <dbReference type="ARBA" id="ARBA00022630"/>
    </source>
</evidence>
<reference evidence="17 18" key="1">
    <citation type="journal article" date="2018" name="Appl. Microbiol. Biotechnol.">
        <title>Co-cultivation of the strictly anaerobic methanogen Methanosarcina barkeri with aerobic methanotrophs in an oxygen-limited membrane bioreactor.</title>
        <authorList>
            <person name="In 't Zandt M.H."/>
            <person name="van den Bosch T.J.M."/>
            <person name="Rijkers R."/>
            <person name="van Kessel M.A.H.J."/>
            <person name="Jetten M.S.M."/>
            <person name="Welte C.U."/>
        </authorList>
    </citation>
    <scope>NUCLEOTIDE SEQUENCE [LARGE SCALE GENOMIC DNA]</scope>
    <source>
        <strain evidence="17 18">DSM 17706</strain>
    </source>
</reference>
<gene>
    <name evidence="17" type="ORF">C5689_16650</name>
</gene>
<evidence type="ECO:0000256" key="3">
    <source>
        <dbReference type="ARBA" id="ARBA00005201"/>
    </source>
</evidence>
<dbReference type="UniPathway" id="UPA00276">
    <property type="reaction ID" value="UER00406"/>
</dbReference>
<evidence type="ECO:0000256" key="5">
    <source>
        <dbReference type="ARBA" id="ARBA00022643"/>
    </source>
</evidence>
<keyword evidence="10 15" id="KW-0274">FAD</keyword>
<evidence type="ECO:0000256" key="14">
    <source>
        <dbReference type="ARBA" id="ARBA00049494"/>
    </source>
</evidence>
<comment type="caution">
    <text evidence="17">The sequence shown here is derived from an EMBL/GenBank/DDBJ whole genome shotgun (WGS) entry which is preliminary data.</text>
</comment>
<dbReference type="Proteomes" id="UP000245137">
    <property type="component" value="Unassembled WGS sequence"/>
</dbReference>
<protein>
    <recommendedName>
        <fullName evidence="15">Riboflavin biosynthesis protein</fullName>
    </recommendedName>
    <domain>
        <recommendedName>
            <fullName evidence="15">Riboflavin kinase</fullName>
            <ecNumber evidence="15">2.7.1.26</ecNumber>
        </recommendedName>
        <alternativeName>
            <fullName evidence="15">Flavokinase</fullName>
        </alternativeName>
    </domain>
    <domain>
        <recommendedName>
            <fullName evidence="15">FMN adenylyltransferase</fullName>
            <ecNumber evidence="15">2.7.7.2</ecNumber>
        </recommendedName>
        <alternativeName>
            <fullName evidence="15">FAD pyrophosphorylase</fullName>
        </alternativeName>
        <alternativeName>
            <fullName evidence="15">FAD synthase</fullName>
        </alternativeName>
    </domain>
</protein>
<evidence type="ECO:0000256" key="12">
    <source>
        <dbReference type="ARBA" id="ARBA00023268"/>
    </source>
</evidence>
<dbReference type="FunFam" id="3.40.50.620:FF:000021">
    <property type="entry name" value="Riboflavin biosynthesis protein"/>
    <property type="match status" value="1"/>
</dbReference>
<proteinExistence type="inferred from homology"/>
<dbReference type="CDD" id="cd02064">
    <property type="entry name" value="FAD_synthetase_N"/>
    <property type="match status" value="1"/>
</dbReference>
<keyword evidence="11 15" id="KW-0067">ATP-binding</keyword>
<evidence type="ECO:0000313" key="18">
    <source>
        <dbReference type="Proteomes" id="UP000245137"/>
    </source>
</evidence>
<dbReference type="PIRSF" id="PIRSF004491">
    <property type="entry name" value="FAD_Synth"/>
    <property type="match status" value="1"/>
</dbReference>
<evidence type="ECO:0000256" key="2">
    <source>
        <dbReference type="ARBA" id="ARBA00004726"/>
    </source>
</evidence>
<evidence type="ECO:0000256" key="11">
    <source>
        <dbReference type="ARBA" id="ARBA00022840"/>
    </source>
</evidence>
<dbReference type="GO" id="GO:0009231">
    <property type="term" value="P:riboflavin biosynthetic process"/>
    <property type="evidence" value="ECO:0007669"/>
    <property type="project" value="InterPro"/>
</dbReference>
<keyword evidence="12" id="KW-0511">Multifunctional enzyme</keyword>
<dbReference type="Pfam" id="PF06574">
    <property type="entry name" value="FAD_syn"/>
    <property type="match status" value="1"/>
</dbReference>
<keyword evidence="5 15" id="KW-0288">FMN</keyword>
<dbReference type="GO" id="GO:0006747">
    <property type="term" value="P:FAD biosynthetic process"/>
    <property type="evidence" value="ECO:0007669"/>
    <property type="project" value="UniProtKB-UniRule"/>
</dbReference>
<evidence type="ECO:0000256" key="6">
    <source>
        <dbReference type="ARBA" id="ARBA00022679"/>
    </source>
</evidence>
<dbReference type="EMBL" id="PUIV01000037">
    <property type="protein sequence ID" value="PWB92774.1"/>
    <property type="molecule type" value="Genomic_DNA"/>
</dbReference>
<evidence type="ECO:0000256" key="1">
    <source>
        <dbReference type="ARBA" id="ARBA00002121"/>
    </source>
</evidence>
<dbReference type="Gene3D" id="3.40.50.620">
    <property type="entry name" value="HUPs"/>
    <property type="match status" value="1"/>
</dbReference>
<keyword evidence="6 15" id="KW-0808">Transferase</keyword>
<keyword evidence="18" id="KW-1185">Reference proteome</keyword>
<dbReference type="InterPro" id="IPR023465">
    <property type="entry name" value="Riboflavin_kinase_dom_sf"/>
</dbReference>
<evidence type="ECO:0000256" key="15">
    <source>
        <dbReference type="PIRNR" id="PIRNR004491"/>
    </source>
</evidence>
<dbReference type="InterPro" id="IPR014729">
    <property type="entry name" value="Rossmann-like_a/b/a_fold"/>
</dbReference>
<comment type="function">
    <text evidence="1">Catalyzes the phosphorylation of riboflavin to FMN followed by the adenylation of FMN to FAD.</text>
</comment>
<dbReference type="FunFam" id="2.40.30.30:FF:000003">
    <property type="entry name" value="Riboflavin biosynthesis protein"/>
    <property type="match status" value="1"/>
</dbReference>
<dbReference type="InterPro" id="IPR015865">
    <property type="entry name" value="Riboflavin_kinase_bac/euk"/>
</dbReference>
<dbReference type="AlphaFoldDB" id="A0A2U1SMD0"/>
<dbReference type="PANTHER" id="PTHR22749">
    <property type="entry name" value="RIBOFLAVIN KINASE/FMN ADENYLYLTRANSFERASE"/>
    <property type="match status" value="1"/>
</dbReference>
<dbReference type="OrthoDB" id="9803667at2"/>
<keyword evidence="4 15" id="KW-0285">Flavoprotein</keyword>
<keyword evidence="7 15" id="KW-0548">Nucleotidyltransferase</keyword>
<feature type="domain" description="Riboflavin kinase" evidence="16">
    <location>
        <begin position="197"/>
        <end position="321"/>
    </location>
</feature>
<organism evidence="17 18">
    <name type="scientific">Methylosinus sporium</name>
    <dbReference type="NCBI Taxonomy" id="428"/>
    <lineage>
        <taxon>Bacteria</taxon>
        <taxon>Pseudomonadati</taxon>
        <taxon>Pseudomonadota</taxon>
        <taxon>Alphaproteobacteria</taxon>
        <taxon>Hyphomicrobiales</taxon>
        <taxon>Methylocystaceae</taxon>
        <taxon>Methylosinus</taxon>
    </lineage>
</organism>
<dbReference type="NCBIfam" id="NF004160">
    <property type="entry name" value="PRK05627.1-3"/>
    <property type="match status" value="1"/>
</dbReference>
<dbReference type="SUPFAM" id="SSF82114">
    <property type="entry name" value="Riboflavin kinase-like"/>
    <property type="match status" value="1"/>
</dbReference>
<dbReference type="SMART" id="SM00904">
    <property type="entry name" value="Flavokinase"/>
    <property type="match status" value="1"/>
</dbReference>
<dbReference type="GO" id="GO:0008531">
    <property type="term" value="F:riboflavin kinase activity"/>
    <property type="evidence" value="ECO:0007669"/>
    <property type="project" value="UniProtKB-UniRule"/>
</dbReference>
<accession>A0A2U1SMD0</accession>
<evidence type="ECO:0000256" key="9">
    <source>
        <dbReference type="ARBA" id="ARBA00022777"/>
    </source>
</evidence>
<dbReference type="InterPro" id="IPR015864">
    <property type="entry name" value="FAD_synthase"/>
</dbReference>
<dbReference type="EC" id="2.7.7.2" evidence="15"/>
<name>A0A2U1SMD0_METSR</name>
<sequence length="329" mass="34810">MDAALSSAPSFIVARDPLAPPPGLEGAVVAIGNFDGLHRGHRGVIAHAQALAQKLGKPCALLTFEPHPADCFAGKSVIFRLTPPDAKAAMLARLGLDGMVILTFDKDFAARPPQEFTEEILRKRLGVSAAVAGYDFCFGAMRAGNPAFLRAEGDRLGFTVEIVPRITQDEAGSLEAVSSTATREALAAGDVALAAKLLGHPYFVEGVVTRGRQLGRTLGFPTANIALDPSSKLRHGIYAVTLEADGVLREGVANFGRRPTVEAEGAPLLEVFVFDFDGDLYGKTVEVAFIGFIRGEAKFPSLDALTAQMHADAAKAREMLSLRQTAPSS</sequence>
<dbReference type="UniPathway" id="UPA00277">
    <property type="reaction ID" value="UER00407"/>
</dbReference>
<dbReference type="Pfam" id="PF01687">
    <property type="entry name" value="Flavokinase"/>
    <property type="match status" value="1"/>
</dbReference>
<evidence type="ECO:0000313" key="17">
    <source>
        <dbReference type="EMBL" id="PWB92774.1"/>
    </source>
</evidence>
<dbReference type="SUPFAM" id="SSF52374">
    <property type="entry name" value="Nucleotidylyl transferase"/>
    <property type="match status" value="1"/>
</dbReference>
<dbReference type="PANTHER" id="PTHR22749:SF6">
    <property type="entry name" value="RIBOFLAVIN KINASE"/>
    <property type="match status" value="1"/>
</dbReference>
<comment type="pathway">
    <text evidence="2 15">Cofactor biosynthesis; FAD biosynthesis; FAD from FMN: step 1/1.</text>
</comment>
<evidence type="ECO:0000256" key="7">
    <source>
        <dbReference type="ARBA" id="ARBA00022695"/>
    </source>
</evidence>
<dbReference type="GO" id="GO:0003919">
    <property type="term" value="F:FMN adenylyltransferase activity"/>
    <property type="evidence" value="ECO:0007669"/>
    <property type="project" value="UniProtKB-UniRule"/>
</dbReference>